<reference evidence="2" key="1">
    <citation type="submission" date="2025-05" db="UniProtKB">
        <authorList>
            <consortium name="RefSeq"/>
        </authorList>
    </citation>
    <scope>NUCLEOTIDE SEQUENCE [LARGE SCALE GENOMIC DNA]</scope>
</reference>
<reference evidence="3" key="2">
    <citation type="submission" date="2025-08" db="UniProtKB">
        <authorList>
            <consortium name="RefSeq"/>
        </authorList>
    </citation>
    <scope>IDENTIFICATION</scope>
    <source>
        <tissue evidence="3">Whole body</tissue>
    </source>
</reference>
<dbReference type="RefSeq" id="XP_064072064.1">
    <property type="nucleotide sequence ID" value="XM_064215994.1"/>
</dbReference>
<feature type="region of interest" description="Disordered" evidence="1">
    <location>
        <begin position="40"/>
        <end position="81"/>
    </location>
</feature>
<evidence type="ECO:0000256" key="1">
    <source>
        <dbReference type="SAM" id="MobiDB-lite"/>
    </source>
</evidence>
<gene>
    <name evidence="3" type="primary">LOC135193454</name>
</gene>
<feature type="compositionally biased region" description="Low complexity" evidence="1">
    <location>
        <begin position="40"/>
        <end position="49"/>
    </location>
</feature>
<dbReference type="GeneID" id="135193454"/>
<proteinExistence type="predicted"/>
<protein>
    <submittedName>
        <fullName evidence="3">Uncharacterized protein LOC135193454</fullName>
    </submittedName>
</protein>
<organism evidence="2 3">
    <name type="scientific">Vanessa tameamea</name>
    <name type="common">Kamehameha butterfly</name>
    <dbReference type="NCBI Taxonomy" id="334116"/>
    <lineage>
        <taxon>Eukaryota</taxon>
        <taxon>Metazoa</taxon>
        <taxon>Ecdysozoa</taxon>
        <taxon>Arthropoda</taxon>
        <taxon>Hexapoda</taxon>
        <taxon>Insecta</taxon>
        <taxon>Pterygota</taxon>
        <taxon>Neoptera</taxon>
        <taxon>Endopterygota</taxon>
        <taxon>Lepidoptera</taxon>
        <taxon>Glossata</taxon>
        <taxon>Ditrysia</taxon>
        <taxon>Papilionoidea</taxon>
        <taxon>Nymphalidae</taxon>
        <taxon>Nymphalinae</taxon>
        <taxon>Vanessa</taxon>
    </lineage>
</organism>
<accession>A0ABM4AL91</accession>
<keyword evidence="2" id="KW-1185">Reference proteome</keyword>
<evidence type="ECO:0000313" key="2">
    <source>
        <dbReference type="Proteomes" id="UP001652626"/>
    </source>
</evidence>
<sequence>MIEKGKVSELEMRLKAAELSRHVAKTLEKQYTSSIVLKHSSSSLSVNKGSPDKANDDSGYTDMSQDKSRGSSNKGLVTGQNDDRDILDQIASLQAELVSLKHSFKNHNETSEQEPSLNIDNFLQQKSNYGESSEIIDGDFASHTRDIGNIDALLSVSRDRGEDTNDDSNQECHKKTDEYNSKDQILASTGNVSRIPRLKQIIRSVITELKHNEIFKNKTPDSNVIDNEETATLLNDDSYENKIDKSDGNKFINIGANGNEVYNEVVNNRRTDLNIRNSEIKQNNDHVIKTSTISNKQLSKGADCSKKKTVVQTSMSESNAANIAQENALLDNSKDQTVANLKPNLRNQETI</sequence>
<name>A0ABM4AL91_VANTA</name>
<dbReference type="Proteomes" id="UP001652626">
    <property type="component" value="Chromosome 2"/>
</dbReference>
<feature type="compositionally biased region" description="Polar residues" evidence="1">
    <location>
        <begin position="70"/>
        <end position="80"/>
    </location>
</feature>
<evidence type="ECO:0000313" key="3">
    <source>
        <dbReference type="RefSeq" id="XP_064072064.1"/>
    </source>
</evidence>